<reference evidence="5" key="1">
    <citation type="journal article" date="2020" name="Stud. Mycol.">
        <title>101 Dothideomycetes genomes: a test case for predicting lifestyles and emergence of pathogens.</title>
        <authorList>
            <person name="Haridas S."/>
            <person name="Albert R."/>
            <person name="Binder M."/>
            <person name="Bloem J."/>
            <person name="Labutti K."/>
            <person name="Salamov A."/>
            <person name="Andreopoulos B."/>
            <person name="Baker S."/>
            <person name="Barry K."/>
            <person name="Bills G."/>
            <person name="Bluhm B."/>
            <person name="Cannon C."/>
            <person name="Castanera R."/>
            <person name="Culley D."/>
            <person name="Daum C."/>
            <person name="Ezra D."/>
            <person name="Gonzalez J."/>
            <person name="Henrissat B."/>
            <person name="Kuo A."/>
            <person name="Liang C."/>
            <person name="Lipzen A."/>
            <person name="Lutzoni F."/>
            <person name="Magnuson J."/>
            <person name="Mondo S."/>
            <person name="Nolan M."/>
            <person name="Ohm R."/>
            <person name="Pangilinan J."/>
            <person name="Park H.-J."/>
            <person name="Ramirez L."/>
            <person name="Alfaro M."/>
            <person name="Sun H."/>
            <person name="Tritt A."/>
            <person name="Yoshinaga Y."/>
            <person name="Zwiers L.-H."/>
            <person name="Turgeon B."/>
            <person name="Goodwin S."/>
            <person name="Spatafora J."/>
            <person name="Crous P."/>
            <person name="Grigoriev I."/>
        </authorList>
    </citation>
    <scope>NUCLEOTIDE SEQUENCE</scope>
    <source>
        <strain evidence="5">CBS 110217</strain>
    </source>
</reference>
<dbReference type="EMBL" id="ML978173">
    <property type="protein sequence ID" value="KAF2032315.1"/>
    <property type="molecule type" value="Genomic_DNA"/>
</dbReference>
<evidence type="ECO:0000256" key="1">
    <source>
        <dbReference type="ARBA" id="ARBA00004685"/>
    </source>
</evidence>
<organism evidence="5 6">
    <name type="scientific">Setomelanomma holmii</name>
    <dbReference type="NCBI Taxonomy" id="210430"/>
    <lineage>
        <taxon>Eukaryota</taxon>
        <taxon>Fungi</taxon>
        <taxon>Dikarya</taxon>
        <taxon>Ascomycota</taxon>
        <taxon>Pezizomycotina</taxon>
        <taxon>Dothideomycetes</taxon>
        <taxon>Pleosporomycetidae</taxon>
        <taxon>Pleosporales</taxon>
        <taxon>Pleosporineae</taxon>
        <taxon>Phaeosphaeriaceae</taxon>
        <taxon>Setomelanomma</taxon>
    </lineage>
</organism>
<dbReference type="OrthoDB" id="3687641at2759"/>
<sequence length="240" mass="27839">MTWHQRRRCLSWPARDSPFWRFYSLFITVFSLLLLVATIATTTKPYDDACEPQDQTRPESPLAGYPHQSDSWKPSNLVEKRFFRDLRYMTIDHESDYLWKEHLFMATGNIRLPDDDAGGNTSLKGIAMYHQMHCLAKMRMVLQLAKEGTDIGTDWRDDAHWPHCFDYLRESIMCYADPTLESVSLQPGPLNNGKFVKVIDGGAETRYCRNTRPLEELVRRYGPNSQYGFAKDDFEVAPGK</sequence>
<keyword evidence="4" id="KW-0812">Transmembrane</keyword>
<evidence type="ECO:0000256" key="2">
    <source>
        <dbReference type="ARBA" id="ARBA00035112"/>
    </source>
</evidence>
<dbReference type="PANTHER" id="PTHR33365">
    <property type="entry name" value="YALI0B05434P"/>
    <property type="match status" value="1"/>
</dbReference>
<comment type="pathway">
    <text evidence="1">Mycotoxin biosynthesis.</text>
</comment>
<dbReference type="InterPro" id="IPR021765">
    <property type="entry name" value="UstYa-like"/>
</dbReference>
<dbReference type="AlphaFoldDB" id="A0A9P4HEX4"/>
<keyword evidence="6" id="KW-1185">Reference proteome</keyword>
<comment type="caution">
    <text evidence="5">The sequence shown here is derived from an EMBL/GenBank/DDBJ whole genome shotgun (WGS) entry which is preliminary data.</text>
</comment>
<accession>A0A9P4HEX4</accession>
<dbReference type="Pfam" id="PF11807">
    <property type="entry name" value="UstYa"/>
    <property type="match status" value="1"/>
</dbReference>
<evidence type="ECO:0008006" key="7">
    <source>
        <dbReference type="Google" id="ProtNLM"/>
    </source>
</evidence>
<keyword evidence="4" id="KW-0472">Membrane</keyword>
<dbReference type="PANTHER" id="PTHR33365:SF4">
    <property type="entry name" value="CYCLOCHLOROTINE BIOSYNTHESIS PROTEIN O"/>
    <property type="match status" value="1"/>
</dbReference>
<feature type="region of interest" description="Disordered" evidence="3">
    <location>
        <begin position="47"/>
        <end position="72"/>
    </location>
</feature>
<protein>
    <recommendedName>
        <fullName evidence="7">Oxidase ustYa</fullName>
    </recommendedName>
</protein>
<keyword evidence="4" id="KW-1133">Transmembrane helix</keyword>
<feature type="transmembrane region" description="Helical" evidence="4">
    <location>
        <begin position="20"/>
        <end position="40"/>
    </location>
</feature>
<evidence type="ECO:0000313" key="6">
    <source>
        <dbReference type="Proteomes" id="UP000799777"/>
    </source>
</evidence>
<evidence type="ECO:0000256" key="4">
    <source>
        <dbReference type="SAM" id="Phobius"/>
    </source>
</evidence>
<evidence type="ECO:0000256" key="3">
    <source>
        <dbReference type="SAM" id="MobiDB-lite"/>
    </source>
</evidence>
<comment type="similarity">
    <text evidence="2">Belongs to the ustYa family.</text>
</comment>
<dbReference type="GO" id="GO:0043386">
    <property type="term" value="P:mycotoxin biosynthetic process"/>
    <property type="evidence" value="ECO:0007669"/>
    <property type="project" value="InterPro"/>
</dbReference>
<proteinExistence type="inferred from homology"/>
<gene>
    <name evidence="5" type="ORF">EK21DRAFT_61142</name>
</gene>
<dbReference type="Proteomes" id="UP000799777">
    <property type="component" value="Unassembled WGS sequence"/>
</dbReference>
<name>A0A9P4HEX4_9PLEO</name>
<evidence type="ECO:0000313" key="5">
    <source>
        <dbReference type="EMBL" id="KAF2032315.1"/>
    </source>
</evidence>